<feature type="binding site" evidence="9">
    <location>
        <position position="119"/>
    </location>
    <ligand>
        <name>ATP</name>
        <dbReference type="ChEBI" id="CHEBI:30616"/>
    </ligand>
</feature>
<comment type="function">
    <text evidence="9">Catalyzes the 2-thiolation of uridine at the wobble position (U34) of tRNA, leading to the formation of s(2)U34.</text>
</comment>
<evidence type="ECO:0000256" key="1">
    <source>
        <dbReference type="ARBA" id="ARBA00022555"/>
    </source>
</evidence>
<reference evidence="12 13" key="1">
    <citation type="submission" date="2016-11" db="EMBL/GenBank/DDBJ databases">
        <authorList>
            <person name="Jaros S."/>
            <person name="Januszkiewicz K."/>
            <person name="Wedrychowicz H."/>
        </authorList>
    </citation>
    <scope>NUCLEOTIDE SEQUENCE [LARGE SCALE GENOMIC DNA]</scope>
    <source>
        <strain evidence="12 13">DSM 27063</strain>
    </source>
</reference>
<dbReference type="STRING" id="1168035.SAMN05444280_108108"/>
<feature type="domain" description="tRNA-specific 2-thiouridylase MnmA-like central" evidence="11">
    <location>
        <begin position="208"/>
        <end position="263"/>
    </location>
</feature>
<dbReference type="GO" id="GO:0000049">
    <property type="term" value="F:tRNA binding"/>
    <property type="evidence" value="ECO:0007669"/>
    <property type="project" value="UniProtKB-KW"/>
</dbReference>
<dbReference type="OrthoDB" id="9800696at2"/>
<feature type="site" description="Interaction with tRNA" evidence="9">
    <location>
        <position position="330"/>
    </location>
</feature>
<feature type="site" description="Interaction with tRNA" evidence="9">
    <location>
        <position position="120"/>
    </location>
</feature>
<dbReference type="GO" id="GO:0002143">
    <property type="term" value="P:tRNA wobble position uridine thiolation"/>
    <property type="evidence" value="ECO:0007669"/>
    <property type="project" value="TreeGrafter"/>
</dbReference>
<feature type="region of interest" description="Interaction with tRNA" evidence="9">
    <location>
        <begin position="297"/>
        <end position="298"/>
    </location>
</feature>
<dbReference type="GO" id="GO:0005737">
    <property type="term" value="C:cytoplasm"/>
    <property type="evidence" value="ECO:0007669"/>
    <property type="project" value="UniProtKB-SubCell"/>
</dbReference>
<keyword evidence="4 9" id="KW-0547">Nucleotide-binding</keyword>
<feature type="binding site" evidence="9">
    <location>
        <begin position="8"/>
        <end position="15"/>
    </location>
    <ligand>
        <name>ATP</name>
        <dbReference type="ChEBI" id="CHEBI:30616"/>
    </ligand>
</feature>
<dbReference type="FunFam" id="2.30.30.280:FF:000001">
    <property type="entry name" value="tRNA-specific 2-thiouridylase MnmA"/>
    <property type="match status" value="1"/>
</dbReference>
<keyword evidence="9" id="KW-0963">Cytoplasm</keyword>
<keyword evidence="12" id="KW-0489">Methyltransferase</keyword>
<comment type="caution">
    <text evidence="9">Lacks conserved residue(s) required for the propagation of feature annotation.</text>
</comment>
<keyword evidence="2 9" id="KW-0808">Transferase</keyword>
<evidence type="ECO:0000256" key="5">
    <source>
        <dbReference type="ARBA" id="ARBA00022840"/>
    </source>
</evidence>
<dbReference type="InterPro" id="IPR023382">
    <property type="entry name" value="MnmA-like_central_sf"/>
</dbReference>
<dbReference type="HAMAP" id="MF_00144">
    <property type="entry name" value="tRNA_thiouridyl_MnmA"/>
    <property type="match status" value="1"/>
</dbReference>
<dbReference type="Pfam" id="PF20259">
    <property type="entry name" value="tRNA_Me_trans_M"/>
    <property type="match status" value="1"/>
</dbReference>
<keyword evidence="5 9" id="KW-0067">ATP-binding</keyword>
<dbReference type="PANTHER" id="PTHR11933">
    <property type="entry name" value="TRNA 5-METHYLAMINOMETHYL-2-THIOURIDYLATE -METHYLTRANSFERASE"/>
    <property type="match status" value="1"/>
</dbReference>
<sequence>MNKKVLLGMSGGIDSSVAAMILQEKGFVVIGITFLFSGNSAIEHHPTSIKAKRLAQKLGIDHHTIDLRNEFKELIISYFIDSYKHGNTPFPCAVCNPQVKFHNLKKYADEFSCDYISTGHYVNIVENMGGKYISVGKDNEKDQSFFLWGLSENIIQRLVFPLGNMLKDDVRIFAENKGFNSLSGQSESMGICFIEGNDYRKYLTELGVKSEPGNFINKNGEVVGKHKGIFHYTIGQRRGLGIHLNKPVFVRELRPKTNEVVLADFDELYRSELYLQNTHFVNVEALNIGKLYTVKIRYRLQETPCRIRILPQQKAVVELKEPVAMVANGQTAVIYDDERVIGGGFIYGSA</sequence>
<dbReference type="Gene3D" id="2.40.30.10">
    <property type="entry name" value="Translation factors"/>
    <property type="match status" value="1"/>
</dbReference>
<comment type="subcellular location">
    <subcellularLocation>
        <location evidence="9">Cytoplasm</location>
    </subcellularLocation>
</comment>
<dbReference type="Gene3D" id="3.40.50.620">
    <property type="entry name" value="HUPs"/>
    <property type="match status" value="1"/>
</dbReference>
<evidence type="ECO:0000256" key="6">
    <source>
        <dbReference type="ARBA" id="ARBA00022884"/>
    </source>
</evidence>
<evidence type="ECO:0000256" key="8">
    <source>
        <dbReference type="ARBA" id="ARBA00051542"/>
    </source>
</evidence>
<dbReference type="Pfam" id="PF03054">
    <property type="entry name" value="tRNA_Me_trans"/>
    <property type="match status" value="1"/>
</dbReference>
<keyword evidence="1 9" id="KW-0820">tRNA-binding</keyword>
<dbReference type="EC" id="2.8.1.13" evidence="9"/>
<feature type="domain" description="tRNA-specific 2-thiouridylase MnmA-like C-terminal" evidence="10">
    <location>
        <begin position="271"/>
        <end position="346"/>
    </location>
</feature>
<feature type="binding site" evidence="9">
    <location>
        <position position="34"/>
    </location>
    <ligand>
        <name>ATP</name>
        <dbReference type="ChEBI" id="CHEBI:30616"/>
    </ligand>
</feature>
<dbReference type="PANTHER" id="PTHR11933:SF5">
    <property type="entry name" value="MITOCHONDRIAL TRNA-SPECIFIC 2-THIOURIDYLASE 1"/>
    <property type="match status" value="1"/>
</dbReference>
<evidence type="ECO:0000256" key="9">
    <source>
        <dbReference type="HAMAP-Rule" id="MF_00144"/>
    </source>
</evidence>
<dbReference type="NCBIfam" id="TIGR00420">
    <property type="entry name" value="trmU"/>
    <property type="match status" value="1"/>
</dbReference>
<dbReference type="Pfam" id="PF20258">
    <property type="entry name" value="tRNA_Me_trans_C"/>
    <property type="match status" value="1"/>
</dbReference>
<dbReference type="GO" id="GO:0032259">
    <property type="term" value="P:methylation"/>
    <property type="evidence" value="ECO:0007669"/>
    <property type="project" value="UniProtKB-KW"/>
</dbReference>
<dbReference type="Proteomes" id="UP000184050">
    <property type="component" value="Unassembled WGS sequence"/>
</dbReference>
<comment type="similarity">
    <text evidence="9">Belongs to the MnmA/TRMU family.</text>
</comment>
<evidence type="ECO:0000256" key="3">
    <source>
        <dbReference type="ARBA" id="ARBA00022694"/>
    </source>
</evidence>
<protein>
    <recommendedName>
        <fullName evidence="9">tRNA-specific 2-thiouridylase MnmA</fullName>
        <ecNumber evidence="9">2.8.1.13</ecNumber>
    </recommendedName>
</protein>
<feature type="active site" description="Nucleophile" evidence="9">
    <location>
        <position position="95"/>
    </location>
</feature>
<evidence type="ECO:0000256" key="7">
    <source>
        <dbReference type="ARBA" id="ARBA00023157"/>
    </source>
</evidence>
<accession>A0A1M6FC58</accession>
<keyword evidence="6 9" id="KW-0694">RNA-binding</keyword>
<dbReference type="InterPro" id="IPR046885">
    <property type="entry name" value="MnmA-like_C"/>
</dbReference>
<dbReference type="CDD" id="cd01998">
    <property type="entry name" value="MnmA_TRMU-like"/>
    <property type="match status" value="1"/>
</dbReference>
<dbReference type="GO" id="GO:0005524">
    <property type="term" value="F:ATP binding"/>
    <property type="evidence" value="ECO:0007669"/>
    <property type="project" value="UniProtKB-KW"/>
</dbReference>
<dbReference type="InterPro" id="IPR046884">
    <property type="entry name" value="MnmA-like_central"/>
</dbReference>
<name>A0A1M6FC58_9BACT</name>
<evidence type="ECO:0000256" key="2">
    <source>
        <dbReference type="ARBA" id="ARBA00022679"/>
    </source>
</evidence>
<feature type="disulfide bond" description="Alternate" evidence="9">
    <location>
        <begin position="95"/>
        <end position="192"/>
    </location>
</feature>
<dbReference type="EMBL" id="FQZE01000008">
    <property type="protein sequence ID" value="SHI95199.1"/>
    <property type="molecule type" value="Genomic_DNA"/>
</dbReference>
<dbReference type="RefSeq" id="WP_073167826.1">
    <property type="nucleotide sequence ID" value="NZ_FQZE01000008.1"/>
</dbReference>
<keyword evidence="7 9" id="KW-1015">Disulfide bond</keyword>
<keyword evidence="3 9" id="KW-0819">tRNA processing</keyword>
<dbReference type="InterPro" id="IPR004506">
    <property type="entry name" value="MnmA-like"/>
</dbReference>
<dbReference type="NCBIfam" id="NF001138">
    <property type="entry name" value="PRK00143.1"/>
    <property type="match status" value="1"/>
</dbReference>
<keyword evidence="13" id="KW-1185">Reference proteome</keyword>
<evidence type="ECO:0000256" key="4">
    <source>
        <dbReference type="ARBA" id="ARBA00022741"/>
    </source>
</evidence>
<evidence type="ECO:0000313" key="13">
    <source>
        <dbReference type="Proteomes" id="UP000184050"/>
    </source>
</evidence>
<proteinExistence type="inferred from homology"/>
<comment type="catalytic activity">
    <reaction evidence="8 9">
        <text>S-sulfanyl-L-cysteinyl-[protein] + uridine(34) in tRNA + AH2 + ATP = 2-thiouridine(34) in tRNA + L-cysteinyl-[protein] + A + AMP + diphosphate + H(+)</text>
        <dbReference type="Rhea" id="RHEA:47032"/>
        <dbReference type="Rhea" id="RHEA-COMP:10131"/>
        <dbReference type="Rhea" id="RHEA-COMP:11726"/>
        <dbReference type="Rhea" id="RHEA-COMP:11727"/>
        <dbReference type="Rhea" id="RHEA-COMP:11728"/>
        <dbReference type="ChEBI" id="CHEBI:13193"/>
        <dbReference type="ChEBI" id="CHEBI:15378"/>
        <dbReference type="ChEBI" id="CHEBI:17499"/>
        <dbReference type="ChEBI" id="CHEBI:29950"/>
        <dbReference type="ChEBI" id="CHEBI:30616"/>
        <dbReference type="ChEBI" id="CHEBI:33019"/>
        <dbReference type="ChEBI" id="CHEBI:61963"/>
        <dbReference type="ChEBI" id="CHEBI:65315"/>
        <dbReference type="ChEBI" id="CHEBI:87170"/>
        <dbReference type="ChEBI" id="CHEBI:456215"/>
        <dbReference type="EC" id="2.8.1.13"/>
    </reaction>
</comment>
<dbReference type="Gene3D" id="2.30.30.280">
    <property type="entry name" value="Adenine nucleotide alpha hydrolases-like domains"/>
    <property type="match status" value="1"/>
</dbReference>
<feature type="active site" description="Cysteine persulfide intermediate" evidence="9">
    <location>
        <position position="192"/>
    </location>
</feature>
<organism evidence="12 13">
    <name type="scientific">Tangfeifania diversioriginum</name>
    <dbReference type="NCBI Taxonomy" id="1168035"/>
    <lineage>
        <taxon>Bacteria</taxon>
        <taxon>Pseudomonadati</taxon>
        <taxon>Bacteroidota</taxon>
        <taxon>Bacteroidia</taxon>
        <taxon>Marinilabiliales</taxon>
        <taxon>Prolixibacteraceae</taxon>
        <taxon>Tangfeifania</taxon>
    </lineage>
</organism>
<dbReference type="SUPFAM" id="SSF52402">
    <property type="entry name" value="Adenine nucleotide alpha hydrolases-like"/>
    <property type="match status" value="1"/>
</dbReference>
<gene>
    <name evidence="9" type="primary">mnmA</name>
    <name evidence="12" type="ORF">SAMN05444280_108108</name>
</gene>
<dbReference type="InterPro" id="IPR014729">
    <property type="entry name" value="Rossmann-like_a/b/a_fold"/>
</dbReference>
<dbReference type="AlphaFoldDB" id="A0A1M6FC58"/>
<evidence type="ECO:0000259" key="11">
    <source>
        <dbReference type="Pfam" id="PF20259"/>
    </source>
</evidence>
<feature type="region of interest" description="Interaction with tRNA" evidence="9">
    <location>
        <begin position="141"/>
        <end position="143"/>
    </location>
</feature>
<evidence type="ECO:0000259" key="10">
    <source>
        <dbReference type="Pfam" id="PF20258"/>
    </source>
</evidence>
<dbReference type="GO" id="GO:0103016">
    <property type="term" value="F:tRNA-uridine 2-sulfurtransferase activity"/>
    <property type="evidence" value="ECO:0007669"/>
    <property type="project" value="UniProtKB-EC"/>
</dbReference>
<dbReference type="GO" id="GO:0008168">
    <property type="term" value="F:methyltransferase activity"/>
    <property type="evidence" value="ECO:0007669"/>
    <property type="project" value="UniProtKB-KW"/>
</dbReference>
<evidence type="ECO:0000313" key="12">
    <source>
        <dbReference type="EMBL" id="SHI95199.1"/>
    </source>
</evidence>